<evidence type="ECO:0000313" key="3">
    <source>
        <dbReference type="Proteomes" id="UP000269396"/>
    </source>
</evidence>
<dbReference type="EMBL" id="UZAL01040226">
    <property type="protein sequence ID" value="VDP76690.1"/>
    <property type="molecule type" value="Genomic_DNA"/>
</dbReference>
<reference evidence="2 3" key="1">
    <citation type="submission" date="2018-11" db="EMBL/GenBank/DDBJ databases">
        <authorList>
            <consortium name="Pathogen Informatics"/>
        </authorList>
    </citation>
    <scope>NUCLEOTIDE SEQUENCE [LARGE SCALE GENOMIC DNA]</scope>
    <source>
        <strain>Denwood</strain>
        <strain evidence="3">Zambia</strain>
    </source>
</reference>
<dbReference type="Proteomes" id="UP000269396">
    <property type="component" value="Unassembled WGS sequence"/>
</dbReference>
<feature type="region of interest" description="Disordered" evidence="1">
    <location>
        <begin position="85"/>
        <end position="116"/>
    </location>
</feature>
<dbReference type="STRING" id="31246.A0A183PVB0"/>
<accession>A0A183PVB0</accession>
<sequence length="245" mass="28090">MAIRKNKSGKAAGPDNIPAEALKSDMEDEKGRNILSRRYECLCSVCFIPRISKPEKYKTRSTRKQNKTVLDTDYHTVNLRRKVSAKQFTTTDSTSNEQTYNRPSSKVSPHSGGSPTSDLYDITECLISECVRDHLLIKPVISKNDHNVTISSNSDVVNNAKCLHNSNDKLSAWGCWLLEKEKQRREQKKESKKKQRLPLMNVKRRITERNQGALDVWFMDASEVPDKRNILKLHLSENRVLYVAK</sequence>
<protein>
    <submittedName>
        <fullName evidence="2">Uncharacterized protein</fullName>
    </submittedName>
</protein>
<organism evidence="2 3">
    <name type="scientific">Schistosoma mattheei</name>
    <dbReference type="NCBI Taxonomy" id="31246"/>
    <lineage>
        <taxon>Eukaryota</taxon>
        <taxon>Metazoa</taxon>
        <taxon>Spiralia</taxon>
        <taxon>Lophotrochozoa</taxon>
        <taxon>Platyhelminthes</taxon>
        <taxon>Trematoda</taxon>
        <taxon>Digenea</taxon>
        <taxon>Strigeidida</taxon>
        <taxon>Schistosomatoidea</taxon>
        <taxon>Schistosomatidae</taxon>
        <taxon>Schistosoma</taxon>
    </lineage>
</organism>
<feature type="compositionally biased region" description="Polar residues" evidence="1">
    <location>
        <begin position="86"/>
        <end position="116"/>
    </location>
</feature>
<keyword evidence="3" id="KW-1185">Reference proteome</keyword>
<gene>
    <name evidence="2" type="ORF">SMTD_LOCUS18297</name>
</gene>
<evidence type="ECO:0000256" key="1">
    <source>
        <dbReference type="SAM" id="MobiDB-lite"/>
    </source>
</evidence>
<feature type="region of interest" description="Disordered" evidence="1">
    <location>
        <begin position="1"/>
        <end position="28"/>
    </location>
</feature>
<proteinExistence type="predicted"/>
<evidence type="ECO:0000313" key="2">
    <source>
        <dbReference type="EMBL" id="VDP76690.1"/>
    </source>
</evidence>
<name>A0A183PVB0_9TREM</name>
<dbReference type="AlphaFoldDB" id="A0A183PVB0"/>